<evidence type="ECO:0000313" key="15">
    <source>
        <dbReference type="Proteomes" id="UP001497512"/>
    </source>
</evidence>
<dbReference type="PANTHER" id="PTHR11961">
    <property type="entry name" value="CYTOCHROME C"/>
    <property type="match status" value="1"/>
</dbReference>
<evidence type="ECO:0000256" key="5">
    <source>
        <dbReference type="ARBA" id="ARBA00022660"/>
    </source>
</evidence>
<dbReference type="PRINTS" id="PR00604">
    <property type="entry name" value="CYTCHRMECIAB"/>
</dbReference>
<dbReference type="InterPro" id="IPR009056">
    <property type="entry name" value="Cyt_c-like_dom"/>
</dbReference>
<keyword evidence="15" id="KW-1185">Reference proteome</keyword>
<evidence type="ECO:0000256" key="1">
    <source>
        <dbReference type="ARBA" id="ARBA00004569"/>
    </source>
</evidence>
<evidence type="ECO:0000256" key="12">
    <source>
        <dbReference type="RuleBase" id="RU004427"/>
    </source>
</evidence>
<reference evidence="14" key="1">
    <citation type="submission" date="2024-02" db="EMBL/GenBank/DDBJ databases">
        <authorList>
            <consortium name="ELIXIR-Norway"/>
            <consortium name="Elixir Norway"/>
        </authorList>
    </citation>
    <scope>NUCLEOTIDE SEQUENCE</scope>
</reference>
<keyword evidence="3 12" id="KW-0813">Transport</keyword>
<evidence type="ECO:0000256" key="3">
    <source>
        <dbReference type="ARBA" id="ARBA00022448"/>
    </source>
</evidence>
<comment type="similarity">
    <text evidence="2 11">Belongs to the cytochrome c family.</text>
</comment>
<evidence type="ECO:0000313" key="14">
    <source>
        <dbReference type="EMBL" id="CAK9199149.1"/>
    </source>
</evidence>
<dbReference type="InterPro" id="IPR002327">
    <property type="entry name" value="Cyt_c_1A/1B"/>
</dbReference>
<evidence type="ECO:0000256" key="9">
    <source>
        <dbReference type="ARBA" id="ARBA00023128"/>
    </source>
</evidence>
<comment type="function">
    <text evidence="12">Electron carrier protein. The oxidized form of the cytochrome c heme group can accept an electron from the heme group of the cytochrome c1 subunit of cytochrome reductase. Cytochrome c then transfers this electron to the cytochrome oxidase complex, the final protein carrier in the mitochondrial electron-transport chain.</text>
</comment>
<keyword evidence="6 10" id="KW-0479">Metal-binding</keyword>
<dbReference type="Gene3D" id="1.10.760.10">
    <property type="entry name" value="Cytochrome c-like domain"/>
    <property type="match status" value="1"/>
</dbReference>
<accession>A0ABP0TKT3</accession>
<protein>
    <recommendedName>
        <fullName evidence="13">Cytochrome c domain-containing protein</fullName>
    </recommendedName>
</protein>
<evidence type="ECO:0000256" key="4">
    <source>
        <dbReference type="ARBA" id="ARBA00022617"/>
    </source>
</evidence>
<name>A0ABP0TKT3_9BRYO</name>
<comment type="PTM">
    <text evidence="12">Binds 1 heme group per subunit.</text>
</comment>
<organism evidence="14 15">
    <name type="scientific">Sphagnum troendelagicum</name>
    <dbReference type="NCBI Taxonomy" id="128251"/>
    <lineage>
        <taxon>Eukaryota</taxon>
        <taxon>Viridiplantae</taxon>
        <taxon>Streptophyta</taxon>
        <taxon>Embryophyta</taxon>
        <taxon>Bryophyta</taxon>
        <taxon>Sphagnophytina</taxon>
        <taxon>Sphagnopsida</taxon>
        <taxon>Sphagnales</taxon>
        <taxon>Sphagnaceae</taxon>
        <taxon>Sphagnum</taxon>
    </lineage>
</organism>
<evidence type="ECO:0000256" key="6">
    <source>
        <dbReference type="ARBA" id="ARBA00022723"/>
    </source>
</evidence>
<sequence length="113" mass="12635">MATLSEAPDGNEKAGEKIFKTKCAYCHTVEKSAGHKHGPNLHGLFGMTSGTTLGFTYSTAYKNKDVFVWTEEHIYDYLLNPEKYIPGKEKMFSGLKKPQERADLLAYLKKATA</sequence>
<dbReference type="InterPro" id="IPR036909">
    <property type="entry name" value="Cyt_c-like_dom_sf"/>
</dbReference>
<gene>
    <name evidence="14" type="ORF">CSSPTR1EN2_LOCUS4792</name>
</gene>
<dbReference type="SUPFAM" id="SSF46626">
    <property type="entry name" value="Cytochrome c"/>
    <property type="match status" value="1"/>
</dbReference>
<keyword evidence="4 10" id="KW-0349">Heme</keyword>
<keyword evidence="8 10" id="KW-0408">Iron</keyword>
<feature type="domain" description="Cytochrome c" evidence="13">
    <location>
        <begin position="10"/>
        <end position="112"/>
    </location>
</feature>
<keyword evidence="9 12" id="KW-0496">Mitochondrion</keyword>
<dbReference type="Pfam" id="PF00034">
    <property type="entry name" value="Cytochrom_C"/>
    <property type="match status" value="1"/>
</dbReference>
<dbReference type="PROSITE" id="PS51007">
    <property type="entry name" value="CYTC"/>
    <property type="match status" value="1"/>
</dbReference>
<keyword evidence="7 12" id="KW-0249">Electron transport</keyword>
<dbReference type="EMBL" id="OZ019904">
    <property type="protein sequence ID" value="CAK9199149.1"/>
    <property type="molecule type" value="Genomic_DNA"/>
</dbReference>
<comment type="subcellular location">
    <subcellularLocation>
        <location evidence="1">Mitochondrion intermembrane space</location>
    </subcellularLocation>
</comment>
<evidence type="ECO:0000256" key="7">
    <source>
        <dbReference type="ARBA" id="ARBA00022982"/>
    </source>
</evidence>
<keyword evidence="5 12" id="KW-0679">Respiratory chain</keyword>
<evidence type="ECO:0000256" key="11">
    <source>
        <dbReference type="RuleBase" id="RU004426"/>
    </source>
</evidence>
<evidence type="ECO:0000259" key="13">
    <source>
        <dbReference type="PROSITE" id="PS51007"/>
    </source>
</evidence>
<evidence type="ECO:0000256" key="8">
    <source>
        <dbReference type="ARBA" id="ARBA00023004"/>
    </source>
</evidence>
<evidence type="ECO:0000256" key="10">
    <source>
        <dbReference type="PROSITE-ProRule" id="PRU00433"/>
    </source>
</evidence>
<dbReference type="Proteomes" id="UP001497512">
    <property type="component" value="Chromosome 12"/>
</dbReference>
<evidence type="ECO:0000256" key="2">
    <source>
        <dbReference type="ARBA" id="ARBA00006488"/>
    </source>
</evidence>
<proteinExistence type="inferred from homology"/>